<comment type="caution">
    <text evidence="3">The sequence shown here is derived from an EMBL/GenBank/DDBJ whole genome shotgun (WGS) entry which is preliminary data.</text>
</comment>
<evidence type="ECO:0000313" key="4">
    <source>
        <dbReference type="Proteomes" id="UP001138768"/>
    </source>
</evidence>
<evidence type="ECO:0000313" key="3">
    <source>
        <dbReference type="EMBL" id="MBK1617578.1"/>
    </source>
</evidence>
<dbReference type="InterPro" id="IPR009362">
    <property type="entry name" value="YhcG_C"/>
</dbReference>
<dbReference type="AlphaFoldDB" id="A0A9X1B2M9"/>
<dbReference type="Proteomes" id="UP001138768">
    <property type="component" value="Unassembled WGS sequence"/>
</dbReference>
<gene>
    <name evidence="3" type="ORF">CKO42_03740</name>
</gene>
<sequence>MPTGYAETLTVIKEQVAASRTRAVQSVNVELVCLYWRIGRLIQQRQQAHGWGTKVIERLSADLRHAFPGQKGFSARNLAYMRNFAAAWPDETILQQLAARIPWGHHQLLLDRLEEHAQRLFYVQKVQQHGWSRSVLAAQIDAQLHGREGKPISNFAERLPAADSDLVQQSFKDPYLLDFIATDAPLRERELEDALITHLERFLLELGEGFAFVGRQVELRLEGESWFVDLLFYHLRLRRFVVIELKAGRFLPEHAGKMNFYLNLVDETMRHPDDAPSIGLILCREGKQLVAEYALRDIDKPMAVAEWRLRLTRELPAELEAGLPSIEEIEQELAERND</sequence>
<evidence type="ECO:0000259" key="2">
    <source>
        <dbReference type="Pfam" id="PF17761"/>
    </source>
</evidence>
<protein>
    <recommendedName>
        <fullName evidence="5">DUF1016 domain-containing protein</fullName>
    </recommendedName>
</protein>
<dbReference type="Gene3D" id="3.40.1350.10">
    <property type="match status" value="1"/>
</dbReference>
<dbReference type="EMBL" id="NRRY01000003">
    <property type="protein sequence ID" value="MBK1617578.1"/>
    <property type="molecule type" value="Genomic_DNA"/>
</dbReference>
<keyword evidence="4" id="KW-1185">Reference proteome</keyword>
<dbReference type="Pfam" id="PF17761">
    <property type="entry name" value="DUF1016_N"/>
    <property type="match status" value="1"/>
</dbReference>
<feature type="domain" description="YhcG PDDEXK nuclease" evidence="1">
    <location>
        <begin position="168"/>
        <end position="323"/>
    </location>
</feature>
<organism evidence="3 4">
    <name type="scientific">Lamprobacter modestohalophilus</name>
    <dbReference type="NCBI Taxonomy" id="1064514"/>
    <lineage>
        <taxon>Bacteria</taxon>
        <taxon>Pseudomonadati</taxon>
        <taxon>Pseudomonadota</taxon>
        <taxon>Gammaproteobacteria</taxon>
        <taxon>Chromatiales</taxon>
        <taxon>Chromatiaceae</taxon>
        <taxon>Lamprobacter</taxon>
    </lineage>
</organism>
<evidence type="ECO:0008006" key="5">
    <source>
        <dbReference type="Google" id="ProtNLM"/>
    </source>
</evidence>
<dbReference type="Pfam" id="PF06250">
    <property type="entry name" value="YhcG_C"/>
    <property type="match status" value="1"/>
</dbReference>
<name>A0A9X1B2M9_9GAMM</name>
<accession>A0A9X1B2M9</accession>
<proteinExistence type="predicted"/>
<feature type="domain" description="YhcG N-terminal" evidence="2">
    <location>
        <begin position="12"/>
        <end position="147"/>
    </location>
</feature>
<dbReference type="InterPro" id="IPR053148">
    <property type="entry name" value="PD-DEXK-like_domain"/>
</dbReference>
<evidence type="ECO:0000259" key="1">
    <source>
        <dbReference type="Pfam" id="PF06250"/>
    </source>
</evidence>
<dbReference type="PANTHER" id="PTHR30547:SF0">
    <property type="entry name" value="BLR8175 PROTEIN"/>
    <property type="match status" value="1"/>
</dbReference>
<dbReference type="InterPro" id="IPR011856">
    <property type="entry name" value="tRNA_endonuc-like_dom_sf"/>
</dbReference>
<dbReference type="PANTHER" id="PTHR30547">
    <property type="entry name" value="UNCHARACTERIZED PROTEIN YHCG-RELATED"/>
    <property type="match status" value="1"/>
</dbReference>
<reference evidence="3 4" key="1">
    <citation type="journal article" date="2020" name="Microorganisms">
        <title>Osmotic Adaptation and Compatible Solute Biosynthesis of Phototrophic Bacteria as Revealed from Genome Analyses.</title>
        <authorList>
            <person name="Imhoff J.F."/>
            <person name="Rahn T."/>
            <person name="Kunzel S."/>
            <person name="Keller A."/>
            <person name="Neulinger S.C."/>
        </authorList>
    </citation>
    <scope>NUCLEOTIDE SEQUENCE [LARGE SCALE GENOMIC DNA]</scope>
    <source>
        <strain evidence="3 4">DSM 25653</strain>
    </source>
</reference>
<dbReference type="GO" id="GO:0003676">
    <property type="term" value="F:nucleic acid binding"/>
    <property type="evidence" value="ECO:0007669"/>
    <property type="project" value="InterPro"/>
</dbReference>
<dbReference type="InterPro" id="IPR041527">
    <property type="entry name" value="YhcG_N"/>
</dbReference>